<sequence length="346" mass="39369">MKIAIATVQVPFLRGGAEIQAQMLRDALKTRGHDVDIVTIPFKWYPAQALIDGILLSQLVDLTEVNGQKIDLLIGMKFPAYYISHENKVLWLLHQHRQAYELWNTEHGDLHNMESGAEVRQIIINNDNRHLRAAKRIFTDSTTVADRLRRYNGIEASPLYHPPLHFEKFGPKDFGDYIFYPSRINDIKRQVLLAESLKYSKSPVKAVLAGAADPRTMEKIKGIVRRDGTESRLEMLGYISDEEKIRLYSECLGVYFGPYQEDYGYVTLEAFFSGKPVITHVDSGGPLEFVNESNGFILKPEPRGIAEAIDLLYNRKDTARKLGANGRALMDTLNISWDYVIERLIG</sequence>
<evidence type="ECO:0000259" key="1">
    <source>
        <dbReference type="Pfam" id="PF00534"/>
    </source>
</evidence>
<dbReference type="Proteomes" id="UP000836597">
    <property type="component" value="Chromosome"/>
</dbReference>
<feature type="domain" description="Glycosyl transferase family 1" evidence="1">
    <location>
        <begin position="167"/>
        <end position="327"/>
    </location>
</feature>
<dbReference type="KEGG" id="aacx:DEACI_0195"/>
<evidence type="ECO:0000313" key="2">
    <source>
        <dbReference type="EMBL" id="CAA7599569.1"/>
    </source>
</evidence>
<name>A0A8S0W677_9FIRM</name>
<dbReference type="EMBL" id="CDGJ01000065">
    <property type="protein sequence ID" value="CEJ07764.1"/>
    <property type="molecule type" value="Genomic_DNA"/>
</dbReference>
<dbReference type="SUPFAM" id="SSF53756">
    <property type="entry name" value="UDP-Glycosyltransferase/glycogen phosphorylase"/>
    <property type="match status" value="1"/>
</dbReference>
<proteinExistence type="predicted"/>
<dbReference type="Gene3D" id="3.40.50.2000">
    <property type="entry name" value="Glycogen Phosphorylase B"/>
    <property type="match status" value="2"/>
</dbReference>
<dbReference type="PANTHER" id="PTHR12526:SF635">
    <property type="entry name" value="GLYCOSYL TRANSFERASE GROUP 1"/>
    <property type="match status" value="1"/>
</dbReference>
<protein>
    <submittedName>
        <fullName evidence="2">Glycosyl transferase, family 1</fullName>
        <ecNumber evidence="2">2.4.1.-</ecNumber>
    </submittedName>
    <submittedName>
        <fullName evidence="3">Glycosyltransferase</fullName>
    </submittedName>
</protein>
<gene>
    <name evidence="2" type="ORF">DEACI_0195</name>
    <name evidence="3" type="ORF">DEACI_2230</name>
</gene>
<dbReference type="Proteomes" id="UP001071230">
    <property type="component" value="Unassembled WGS sequence"/>
</dbReference>
<keyword evidence="4" id="KW-1185">Reference proteome</keyword>
<keyword evidence="2" id="KW-0808">Transferase</keyword>
<dbReference type="GO" id="GO:0016757">
    <property type="term" value="F:glycosyltransferase activity"/>
    <property type="evidence" value="ECO:0007669"/>
    <property type="project" value="UniProtKB-KW"/>
</dbReference>
<dbReference type="EC" id="2.4.1.-" evidence="2"/>
<dbReference type="RefSeq" id="WP_240983357.1">
    <property type="nucleotide sequence ID" value="NZ_CDGJ01000065.1"/>
</dbReference>
<organism evidence="2">
    <name type="scientific">Acididesulfobacillus acetoxydans</name>
    <dbReference type="NCBI Taxonomy" id="1561005"/>
    <lineage>
        <taxon>Bacteria</taxon>
        <taxon>Bacillati</taxon>
        <taxon>Bacillota</taxon>
        <taxon>Clostridia</taxon>
        <taxon>Eubacteriales</taxon>
        <taxon>Peptococcaceae</taxon>
        <taxon>Acididesulfobacillus</taxon>
    </lineage>
</organism>
<dbReference type="CDD" id="cd03801">
    <property type="entry name" value="GT4_PimA-like"/>
    <property type="match status" value="1"/>
</dbReference>
<dbReference type="InterPro" id="IPR001296">
    <property type="entry name" value="Glyco_trans_1"/>
</dbReference>
<evidence type="ECO:0000313" key="4">
    <source>
        <dbReference type="Proteomes" id="UP001071230"/>
    </source>
</evidence>
<reference evidence="3" key="1">
    <citation type="submission" date="2014-11" db="EMBL/GenBank/DDBJ databases">
        <authorList>
            <person name="Hornung B.V."/>
        </authorList>
    </citation>
    <scope>NUCLEOTIDE SEQUENCE</scope>
    <source>
        <strain evidence="3">INE</strain>
    </source>
</reference>
<evidence type="ECO:0000313" key="3">
    <source>
        <dbReference type="EMBL" id="CEJ07764.1"/>
    </source>
</evidence>
<reference evidence="2" key="2">
    <citation type="submission" date="2020-01" db="EMBL/GenBank/DDBJ databases">
        <authorList>
            <person name="Hornung B."/>
        </authorList>
    </citation>
    <scope>NUCLEOTIDE SEQUENCE</scope>
    <source>
        <strain evidence="2">PacBioINE</strain>
    </source>
</reference>
<dbReference type="AlphaFoldDB" id="A0A8S0W677"/>
<dbReference type="PANTHER" id="PTHR12526">
    <property type="entry name" value="GLYCOSYLTRANSFERASE"/>
    <property type="match status" value="1"/>
</dbReference>
<keyword evidence="2" id="KW-0328">Glycosyltransferase</keyword>
<dbReference type="EMBL" id="LR746496">
    <property type="protein sequence ID" value="CAA7599569.1"/>
    <property type="molecule type" value="Genomic_DNA"/>
</dbReference>
<accession>A0A8S0W677</accession>
<dbReference type="Pfam" id="PF00534">
    <property type="entry name" value="Glycos_transf_1"/>
    <property type="match status" value="1"/>
</dbReference>